<dbReference type="SMART" id="SM00435">
    <property type="entry name" value="TOPEUc"/>
    <property type="match status" value="1"/>
</dbReference>
<dbReference type="InterPro" id="IPR025834">
    <property type="entry name" value="TopoI_C_dom"/>
</dbReference>
<keyword evidence="8" id="KW-0175">Coiled coil</keyword>
<dbReference type="AlphaFoldDB" id="A0A077Z1Y2"/>
<evidence type="ECO:0000256" key="5">
    <source>
        <dbReference type="ARBA" id="ARBA00023235"/>
    </source>
</evidence>
<protein>
    <recommendedName>
        <fullName evidence="7">DNA topoisomerase I</fullName>
        <ecNumber evidence="7">5.6.2.1</ecNumber>
    </recommendedName>
    <alternativeName>
        <fullName evidence="7">DNA topoisomerase 1</fullName>
    </alternativeName>
</protein>
<reference evidence="11" key="2">
    <citation type="submission" date="2014-03" db="EMBL/GenBank/DDBJ databases">
        <title>The whipworm genome and dual-species transcriptomics of an intimate host-pathogen interaction.</title>
        <authorList>
            <person name="Foth B.J."/>
            <person name="Tsai I.J."/>
            <person name="Reid A.J."/>
            <person name="Bancroft A.J."/>
            <person name="Nichol S."/>
            <person name="Tracey A."/>
            <person name="Holroyd N."/>
            <person name="Cotton J.A."/>
            <person name="Stanley E.J."/>
            <person name="Zarowiecki M."/>
            <person name="Liu J.Z."/>
            <person name="Huckvale T."/>
            <person name="Cooper P.J."/>
            <person name="Grencis R.K."/>
            <person name="Berriman M."/>
        </authorList>
    </citation>
    <scope>NUCLEOTIDE SEQUENCE [LARGE SCALE GENOMIC DNA]</scope>
</reference>
<feature type="domain" description="DNA topoisomerase I eukaryotic-type" evidence="10">
    <location>
        <begin position="417"/>
        <end position="794"/>
    </location>
</feature>
<evidence type="ECO:0000256" key="7">
    <source>
        <dbReference type="RuleBase" id="RU365101"/>
    </source>
</evidence>
<dbReference type="InterPro" id="IPR001631">
    <property type="entry name" value="TopoI"/>
</dbReference>
<feature type="compositionally biased region" description="Basic and acidic residues" evidence="9">
    <location>
        <begin position="118"/>
        <end position="152"/>
    </location>
</feature>
<dbReference type="GO" id="GO:0003917">
    <property type="term" value="F:DNA topoisomerase type I (single strand cut, ATP-independent) activity"/>
    <property type="evidence" value="ECO:0007669"/>
    <property type="project" value="UniProtKB-UniRule"/>
</dbReference>
<accession>A0A077Z1Y2</accession>
<evidence type="ECO:0000256" key="4">
    <source>
        <dbReference type="ARBA" id="ARBA00023125"/>
    </source>
</evidence>
<dbReference type="InterPro" id="IPR051062">
    <property type="entry name" value="Topoisomerase_IB"/>
</dbReference>
<dbReference type="SUPFAM" id="SSF56349">
    <property type="entry name" value="DNA breaking-rejoining enzymes"/>
    <property type="match status" value="1"/>
</dbReference>
<dbReference type="GO" id="GO:0006260">
    <property type="term" value="P:DNA replication"/>
    <property type="evidence" value="ECO:0007669"/>
    <property type="project" value="TreeGrafter"/>
</dbReference>
<dbReference type="Pfam" id="PF01028">
    <property type="entry name" value="Topoisom_I"/>
    <property type="match status" value="1"/>
</dbReference>
<feature type="coiled-coil region" evidence="8">
    <location>
        <begin position="367"/>
        <end position="394"/>
    </location>
</feature>
<dbReference type="Pfam" id="PF14370">
    <property type="entry name" value="Topo_C_assoc"/>
    <property type="match status" value="1"/>
</dbReference>
<dbReference type="PANTHER" id="PTHR10290">
    <property type="entry name" value="DNA TOPOISOMERASE I"/>
    <property type="match status" value="1"/>
</dbReference>
<dbReference type="GO" id="GO:0006265">
    <property type="term" value="P:DNA topological change"/>
    <property type="evidence" value="ECO:0007669"/>
    <property type="project" value="UniProtKB-UniRule"/>
</dbReference>
<keyword evidence="12" id="KW-1185">Reference proteome</keyword>
<dbReference type="PRINTS" id="PR00416">
    <property type="entry name" value="EUTPISMRASEI"/>
</dbReference>
<feature type="coiled-coil region" evidence="8">
    <location>
        <begin position="694"/>
        <end position="768"/>
    </location>
</feature>
<dbReference type="CDD" id="cd03488">
    <property type="entry name" value="Topoisomer_IB_N_htopoI_like"/>
    <property type="match status" value="1"/>
</dbReference>
<feature type="region of interest" description="Disordered" evidence="9">
    <location>
        <begin position="80"/>
        <end position="229"/>
    </location>
</feature>
<dbReference type="STRING" id="36087.A0A077Z1Y2"/>
<evidence type="ECO:0000256" key="3">
    <source>
        <dbReference type="ARBA" id="ARBA00023029"/>
    </source>
</evidence>
<dbReference type="CDD" id="cd00659">
    <property type="entry name" value="Topo_IB_C"/>
    <property type="match status" value="1"/>
</dbReference>
<dbReference type="GO" id="GO:0005694">
    <property type="term" value="C:chromosome"/>
    <property type="evidence" value="ECO:0007669"/>
    <property type="project" value="InterPro"/>
</dbReference>
<dbReference type="InterPro" id="IPR036202">
    <property type="entry name" value="TopoI_DNA-bd_euk_N_sf"/>
</dbReference>
<feature type="active site" description="O-(3'-phospho-DNA)-tyrosine intermediate" evidence="6">
    <location>
        <position position="780"/>
    </location>
</feature>
<gene>
    <name evidence="11" type="ORF">TTRE_0000218801</name>
</gene>
<dbReference type="FunFam" id="2.170.11.10:FF:000002">
    <property type="entry name" value="DNA topoisomerase I"/>
    <property type="match status" value="1"/>
</dbReference>
<evidence type="ECO:0000256" key="8">
    <source>
        <dbReference type="SAM" id="Coils"/>
    </source>
</evidence>
<dbReference type="InterPro" id="IPR014711">
    <property type="entry name" value="TopoI_cat_a-hlx-sub_euk"/>
</dbReference>
<dbReference type="InterPro" id="IPR018521">
    <property type="entry name" value="TopoIB_AS"/>
</dbReference>
<dbReference type="InterPro" id="IPR013034">
    <property type="entry name" value="DNA_topo_DNA_db_N_dom1"/>
</dbReference>
<dbReference type="PROSITE" id="PS00176">
    <property type="entry name" value="TOPO_IB_1"/>
    <property type="match status" value="1"/>
</dbReference>
<dbReference type="InterPro" id="IPR011010">
    <property type="entry name" value="DNA_brk_join_enz"/>
</dbReference>
<dbReference type="Proteomes" id="UP000030665">
    <property type="component" value="Unassembled WGS sequence"/>
</dbReference>
<evidence type="ECO:0000256" key="1">
    <source>
        <dbReference type="ARBA" id="ARBA00000213"/>
    </source>
</evidence>
<evidence type="ECO:0000256" key="2">
    <source>
        <dbReference type="ARBA" id="ARBA00006645"/>
    </source>
</evidence>
<dbReference type="FunFam" id="1.10.10.41:FF:000001">
    <property type="entry name" value="DNA topoisomerase I"/>
    <property type="match status" value="1"/>
</dbReference>
<evidence type="ECO:0000256" key="6">
    <source>
        <dbReference type="PROSITE-ProRule" id="PRU01382"/>
    </source>
</evidence>
<dbReference type="InterPro" id="IPR013499">
    <property type="entry name" value="TopoI_euk"/>
</dbReference>
<name>A0A077Z1Y2_TRITR</name>
<dbReference type="Gene3D" id="2.170.11.10">
    <property type="entry name" value="DNA Topoisomerase I, domain 2"/>
    <property type="match status" value="1"/>
</dbReference>
<dbReference type="Gene3D" id="1.10.10.41">
    <property type="entry name" value="Yeast DNA topoisomerase - domain 1"/>
    <property type="match status" value="1"/>
</dbReference>
<dbReference type="EMBL" id="HG805873">
    <property type="protein sequence ID" value="CDW53919.1"/>
    <property type="molecule type" value="Genomic_DNA"/>
</dbReference>
<evidence type="ECO:0000313" key="11">
    <source>
        <dbReference type="EMBL" id="CDW53919.1"/>
    </source>
</evidence>
<feature type="region of interest" description="Disordered" evidence="9">
    <location>
        <begin position="1"/>
        <end position="48"/>
    </location>
</feature>
<feature type="compositionally biased region" description="Low complexity" evidence="9">
    <location>
        <begin position="193"/>
        <end position="203"/>
    </location>
</feature>
<dbReference type="SUPFAM" id="SSF46596">
    <property type="entry name" value="Eukaryotic DNA topoisomerase I, dispensable insert domain"/>
    <property type="match status" value="1"/>
</dbReference>
<dbReference type="PROSITE" id="PS52038">
    <property type="entry name" value="TOPO_IB_2"/>
    <property type="match status" value="1"/>
</dbReference>
<evidence type="ECO:0000256" key="9">
    <source>
        <dbReference type="SAM" id="MobiDB-lite"/>
    </source>
</evidence>
<keyword evidence="4 6" id="KW-0238">DNA-binding</keyword>
<keyword evidence="5 6" id="KW-0413">Isomerase</keyword>
<evidence type="ECO:0000313" key="12">
    <source>
        <dbReference type="Proteomes" id="UP000030665"/>
    </source>
</evidence>
<keyword evidence="3 6" id="KW-0799">Topoisomerase</keyword>
<comment type="function">
    <text evidence="7">Releases the supercoiling and torsional tension of DNA introduced during the DNA replication and transcription by transiently cleaving and rejoining one strand of the DNA duplex. Introduces a single-strand break via transesterification at the specific target site 5'-[CT]CCTTp site in duplex DNA. The scissile phosphodiester is attacked by the catalytic tyrosine of the enzyme, resulting in the formation of a DNA-(3'-phosphotyrosyl)-enzyme intermediate and the expulsion of a 5'-OH DNA strand. The free DNA strand then undergoes passage around the unbroken strand thus removing DNA supercoils. Finally, in the religation step, the DNA 5'-OH attacks the covalent intermediate to expel the active-site tyrosine and restore the DNA phosphodiester backbone.</text>
</comment>
<comment type="similarity">
    <text evidence="2 6 7">Belongs to the type IB topoisomerase family.</text>
</comment>
<dbReference type="FunFam" id="3.90.15.10:FF:000005">
    <property type="entry name" value="DNA topoisomerase I"/>
    <property type="match status" value="1"/>
</dbReference>
<dbReference type="GO" id="GO:0003677">
    <property type="term" value="F:DNA binding"/>
    <property type="evidence" value="ECO:0007669"/>
    <property type="project" value="UniProtKB-UniRule"/>
</dbReference>
<sequence length="822" mass="93766">MRTASIGSVVHESPSLVNGLSGGPNFSHDFSSQAEVAGKCSEPDGEIAASNGRVEERFRKVKGEIGANNNAIVKLEPKVESDTFDDAKPSTASQPSGQKVELESSNSTTNGLASPLKAEAHSSQETKRERQSAEVRLEAKGKRKKNAADKASTEPAVQPAKQKTKRKNSQADAKPIVETDKKKKPKAKASDVKQAATPAGAAAGKKRKRDSTSDAEAQPTKKTKVTKVKAETKVAKKQETAAKGRKVKKEETEVEVWRWWEEEKKDVSIKWKFLEHKGPLFAPAYDPVPEGVNFYYDGLSRKPMKLALDTEEVASFYAKMLDHEYTTKEVFNKNFFHDWRKVMTPDEREKITDLTKCNFREMCDYYLKKSEERKAMSKEEKQRLKEEQEKIRLEYGVAVVDGHKEKIGNFKIEPPGLFRGRGTHPKMGRLKRRIQPEDVIINCSKDSKVPDPPPGHKWKEVRYDNTVTWLASWTENIMGSNKYVMLNPSSKIKGEKDWEKYETARKLKGLVDGIRTNYRSDWKSKETKIRQRSVALYFIDKLALRAGHEKEDNETADTVGCCSLRCEHIKLHDELDGQENVVEFDFLGKDSIRYYNRVPVERRVFKNLKIFMEHKDPEDDLFDRLSTASLNKHLQSLMDGLTAKVFRTYNASITLQQQLEQLTKADMNPAEKLLAYNRANRQVAILCNHQRTVSKAHDQQMENIQKKIDEKEKLVKEAKAALKKAKADHKAAGTAKTKKVLDQKQKALLRVEDQLLKLRVRATDKEENKEIALSTSKLNYLDPRITVAWCKKYEVPIDKIYNKTQREKFRWAIDMAGPDFVF</sequence>
<organism evidence="11 12">
    <name type="scientific">Trichuris trichiura</name>
    <name type="common">Whipworm</name>
    <name type="synonym">Trichocephalus trichiurus</name>
    <dbReference type="NCBI Taxonomy" id="36087"/>
    <lineage>
        <taxon>Eukaryota</taxon>
        <taxon>Metazoa</taxon>
        <taxon>Ecdysozoa</taxon>
        <taxon>Nematoda</taxon>
        <taxon>Enoplea</taxon>
        <taxon>Dorylaimia</taxon>
        <taxon>Trichinellida</taxon>
        <taxon>Trichuridae</taxon>
        <taxon>Trichuris</taxon>
    </lineage>
</organism>
<dbReference type="InterPro" id="IPR013500">
    <property type="entry name" value="TopoI_cat_euk"/>
</dbReference>
<dbReference type="GO" id="GO:0005730">
    <property type="term" value="C:nucleolus"/>
    <property type="evidence" value="ECO:0007669"/>
    <property type="project" value="TreeGrafter"/>
</dbReference>
<dbReference type="SUPFAM" id="SSF56741">
    <property type="entry name" value="Eukaryotic DNA topoisomerase I, N-terminal DNA-binding fragment"/>
    <property type="match status" value="1"/>
</dbReference>
<dbReference type="Pfam" id="PF02919">
    <property type="entry name" value="Topoisom_I_N"/>
    <property type="match status" value="1"/>
</dbReference>
<reference evidence="11" key="1">
    <citation type="submission" date="2014-01" db="EMBL/GenBank/DDBJ databases">
        <authorList>
            <person name="Aslett M."/>
        </authorList>
    </citation>
    <scope>NUCLEOTIDE SEQUENCE</scope>
</reference>
<dbReference type="EC" id="5.6.2.1" evidence="7"/>
<dbReference type="Gene3D" id="3.90.15.10">
    <property type="entry name" value="Topoisomerase I, Chain A, domain 3"/>
    <property type="match status" value="1"/>
</dbReference>
<proteinExistence type="inferred from homology"/>
<dbReference type="OrthoDB" id="47179at2759"/>
<dbReference type="Gene3D" id="1.10.132.10">
    <property type="match status" value="1"/>
</dbReference>
<dbReference type="InterPro" id="IPR008336">
    <property type="entry name" value="TopoI_DNA-bd_euk"/>
</dbReference>
<feature type="compositionally biased region" description="Polar residues" evidence="9">
    <location>
        <begin position="90"/>
        <end position="112"/>
    </location>
</feature>
<dbReference type="InterPro" id="IPR013030">
    <property type="entry name" value="DNA_topo_DNA_db_N_dom2"/>
</dbReference>
<dbReference type="FunFam" id="1.10.132.10:FF:000001">
    <property type="entry name" value="DNA topoisomerase I"/>
    <property type="match status" value="1"/>
</dbReference>
<dbReference type="GO" id="GO:0007059">
    <property type="term" value="P:chromosome segregation"/>
    <property type="evidence" value="ECO:0007669"/>
    <property type="project" value="TreeGrafter"/>
</dbReference>
<dbReference type="InterPro" id="IPR048045">
    <property type="entry name" value="Topoisomer_I_DNA-bd"/>
</dbReference>
<dbReference type="InterPro" id="IPR014727">
    <property type="entry name" value="TopoI_cat_a/b-sub_euk"/>
</dbReference>
<evidence type="ECO:0000259" key="10">
    <source>
        <dbReference type="SMART" id="SM00435"/>
    </source>
</evidence>
<dbReference type="PANTHER" id="PTHR10290:SF3">
    <property type="entry name" value="DNA TOPOISOMERASE 1"/>
    <property type="match status" value="1"/>
</dbReference>
<comment type="catalytic activity">
    <reaction evidence="1 6 7">
        <text>ATP-independent breakage of single-stranded DNA, followed by passage and rejoining.</text>
        <dbReference type="EC" id="5.6.2.1"/>
    </reaction>
</comment>